<dbReference type="Pfam" id="PF01464">
    <property type="entry name" value="SLT"/>
    <property type="match status" value="1"/>
</dbReference>
<dbReference type="EMBL" id="JAXCLA010000001">
    <property type="protein sequence ID" value="MDY0743564.1"/>
    <property type="molecule type" value="Genomic_DNA"/>
</dbReference>
<organism evidence="6 7">
    <name type="scientific">Roseateles agri</name>
    <dbReference type="NCBI Taxonomy" id="3098619"/>
    <lineage>
        <taxon>Bacteria</taxon>
        <taxon>Pseudomonadati</taxon>
        <taxon>Pseudomonadota</taxon>
        <taxon>Betaproteobacteria</taxon>
        <taxon>Burkholderiales</taxon>
        <taxon>Sphaerotilaceae</taxon>
        <taxon>Roseateles</taxon>
    </lineage>
</organism>
<feature type="signal peptide" evidence="4">
    <location>
        <begin position="1"/>
        <end position="26"/>
    </location>
</feature>
<evidence type="ECO:0000256" key="1">
    <source>
        <dbReference type="ARBA" id="ARBA00007734"/>
    </source>
</evidence>
<evidence type="ECO:0000256" key="3">
    <source>
        <dbReference type="SAM" id="MobiDB-lite"/>
    </source>
</evidence>
<feature type="chain" id="PRO_5045647438" evidence="4">
    <location>
        <begin position="27"/>
        <end position="677"/>
    </location>
</feature>
<evidence type="ECO:0000259" key="5">
    <source>
        <dbReference type="Pfam" id="PF01464"/>
    </source>
</evidence>
<feature type="domain" description="Transglycosylase SLT" evidence="5">
    <location>
        <begin position="507"/>
        <end position="607"/>
    </location>
</feature>
<feature type="region of interest" description="Disordered" evidence="3">
    <location>
        <begin position="658"/>
        <end position="677"/>
    </location>
</feature>
<dbReference type="Gene3D" id="1.10.1240.20">
    <property type="entry name" value="Lytic transglycosylase, superhelical linker domain"/>
    <property type="match status" value="1"/>
</dbReference>
<dbReference type="InterPro" id="IPR008258">
    <property type="entry name" value="Transglycosylase_SLT_dom_1"/>
</dbReference>
<evidence type="ECO:0000256" key="4">
    <source>
        <dbReference type="SAM" id="SignalP"/>
    </source>
</evidence>
<sequence length="677" mass="74767">MKRALAVYGAVATGLLLFVAAAPAQAPGATEWVLDAKDAVRTKDRKKLATINAAAQAQRYPLAPWIDYWDIGLRLSEVSQPDLDAFYARWPGSYVEDRLRNDWLLELGHRRDWRNFATEYPRFQMRDDREVLCYSLVVEQQAGGKPKPDFKDRARAAWLAQKDGDEGCQLLASTLFDGKLLKPDDVWLKLRLAVEAQRPRAVKQAAALLGTPVEKAVAELQDNAGKYMTRKASAANRQQSELATLTLLRVASADPDQAAALLRARWERALPTELAAAVWAQVARQAAFRLMPEANDYFDRALSLHGKKGQTDPEWSDETFAWAARAALRGTDGTPRWPQLLRAIGLLSANEQNQQAWRYWRARALIATATDGAGGDPQRAEARSLLQGLATPLTFYGQLAADDLNQPQTLPAAPAPLTPLERGKAQTTVGLARALQLISLGLRNEGVREWNFSLRGLSDRELLAAAQEACDREVWDRCISASDRTKSEIDLTQRYPTPFRRELLAKTREVGVDPAYVYGLIRQESRFVIDARSHVGASGLMQVMPATAKWTAKKAGIPFSAELMQDREFNIKIGASYLKLVLDDFGGSMAMAAAAYNAGPGRPRRWRDGPLLDAAIWTENIPFNETRDYVKNVLVNTTVYAQLLGADGTAGTTLRSRLGKQIGPKGSAPDILPTDPP</sequence>
<evidence type="ECO:0000313" key="6">
    <source>
        <dbReference type="EMBL" id="MDY0743564.1"/>
    </source>
</evidence>
<comment type="similarity">
    <text evidence="1">Belongs to the transglycosylase Slt family.</text>
</comment>
<dbReference type="SUPFAM" id="SSF53955">
    <property type="entry name" value="Lysozyme-like"/>
    <property type="match status" value="1"/>
</dbReference>
<evidence type="ECO:0000256" key="2">
    <source>
        <dbReference type="ARBA" id="ARBA00022729"/>
    </source>
</evidence>
<comment type="caution">
    <text evidence="6">The sequence shown here is derived from an EMBL/GenBank/DDBJ whole genome shotgun (WGS) entry which is preliminary data.</text>
</comment>
<dbReference type="PANTHER" id="PTHR37423">
    <property type="entry name" value="SOLUBLE LYTIC MUREIN TRANSGLYCOSYLASE-RELATED"/>
    <property type="match status" value="1"/>
</dbReference>
<name>A0ABU5DE78_9BURK</name>
<dbReference type="Gene3D" id="1.10.530.10">
    <property type="match status" value="1"/>
</dbReference>
<protein>
    <submittedName>
        <fullName evidence="6">Transglycosylase SLT domain-containing protein</fullName>
    </submittedName>
</protein>
<keyword evidence="7" id="KW-1185">Reference proteome</keyword>
<dbReference type="Proteomes" id="UP001285263">
    <property type="component" value="Unassembled WGS sequence"/>
</dbReference>
<dbReference type="InterPro" id="IPR023346">
    <property type="entry name" value="Lysozyme-like_dom_sf"/>
</dbReference>
<reference evidence="6 7" key="1">
    <citation type="submission" date="2023-11" db="EMBL/GenBank/DDBJ databases">
        <title>Paucibacter sp. nov., isolated from fresh soil in Korea.</title>
        <authorList>
            <person name="Le N.T.T."/>
        </authorList>
    </citation>
    <scope>NUCLEOTIDE SEQUENCE [LARGE SCALE GENOMIC DNA]</scope>
    <source>
        <strain evidence="6 7">R3-3</strain>
    </source>
</reference>
<dbReference type="CDD" id="cd13401">
    <property type="entry name" value="Slt70-like"/>
    <property type="match status" value="1"/>
</dbReference>
<dbReference type="Gene3D" id="1.25.20.10">
    <property type="entry name" value="Bacterial muramidases"/>
    <property type="match status" value="1"/>
</dbReference>
<gene>
    <name evidence="6" type="ORF">SNE35_03565</name>
</gene>
<keyword evidence="2 4" id="KW-0732">Signal</keyword>
<proteinExistence type="inferred from homology"/>
<dbReference type="SUPFAM" id="SSF48435">
    <property type="entry name" value="Bacterial muramidases"/>
    <property type="match status" value="1"/>
</dbReference>
<evidence type="ECO:0000313" key="7">
    <source>
        <dbReference type="Proteomes" id="UP001285263"/>
    </source>
</evidence>
<dbReference type="RefSeq" id="WP_320421462.1">
    <property type="nucleotide sequence ID" value="NZ_JAXCLA010000001.1"/>
</dbReference>
<dbReference type="PANTHER" id="PTHR37423:SF5">
    <property type="entry name" value="SOLUBLE LYTIC MUREIN TRANSGLYCOSYLASE"/>
    <property type="match status" value="1"/>
</dbReference>
<dbReference type="InterPro" id="IPR008939">
    <property type="entry name" value="Lytic_TGlycosylase_superhlx_U"/>
</dbReference>
<accession>A0ABU5DE78</accession>
<dbReference type="InterPro" id="IPR037061">
    <property type="entry name" value="Lytic_TGlycoase_superhlx_L_sf"/>
</dbReference>